<feature type="compositionally biased region" description="Basic and acidic residues" evidence="3">
    <location>
        <begin position="162"/>
        <end position="174"/>
    </location>
</feature>
<dbReference type="PANTHER" id="PTHR31809:SF0">
    <property type="entry name" value="BUD13 HOMOLOG"/>
    <property type="match status" value="1"/>
</dbReference>
<dbReference type="Pfam" id="PF09736">
    <property type="entry name" value="Bud13"/>
    <property type="match status" value="1"/>
</dbReference>
<sequence length="493" mass="57343">MREFRSAGEAMSLRAEYLKKYLSGGAENDEKKKKKKKKTMFKPAGMKIVEDDRFLSVEAAKIKEYGSDEEREELEVIKQIVTKAKVVPGFKKTFAEVEDVVKQEPSSPDRPSSKEKSSVVTKRRQRHDSSGSEDNSPVRRKRHDSSDSDQSPPRVETILTTHLKDLQEKRHDSDNSPPRPARRRHDSDNSPPRPSRKRHDFDNSPPRPPRKRHDSDSSPPRRSRQERSPSPKRLKKEADLSPPRRYRRNSDSSPPRKNRRQSPQTSRRPSSPKRIKRESDDERENSKQKTLDGKVAGLQSARALKEESDRLRAREAKMFDELDANVSGRDAETVHRKKQIQRGKDTPEERARKEREAKKTEELKEKYKDWNKGVAQVKDRAERLEEMARVAAEPVARRNDDEEMNRYLKEQLHEADPMAAMLRKRKRESAIDRGEDVYPMYTGHWDPNRFMISPGYRWDGVDRSNGFEGKLARTKNQKAANQQEYYKAIATLD</sequence>
<comment type="similarity">
    <text evidence="1">Belongs to the CWC26 family.</text>
</comment>
<dbReference type="OrthoDB" id="6022at2759"/>
<protein>
    <recommendedName>
        <fullName evidence="2">BUD13 homolog</fullName>
    </recommendedName>
</protein>
<dbReference type="InterPro" id="IPR018609">
    <property type="entry name" value="Bud13"/>
</dbReference>
<evidence type="ECO:0000256" key="1">
    <source>
        <dbReference type="ARBA" id="ARBA00011069"/>
    </source>
</evidence>
<proteinExistence type="inferred from homology"/>
<reference evidence="4" key="1">
    <citation type="submission" date="2020-10" db="EMBL/GenBank/DDBJ databases">
        <authorList>
            <person name="Kikuchi T."/>
        </authorList>
    </citation>
    <scope>NUCLEOTIDE SEQUENCE</scope>
    <source>
        <strain evidence="4">NKZ352</strain>
    </source>
</reference>
<feature type="region of interest" description="Disordered" evidence="3">
    <location>
        <begin position="328"/>
        <end position="362"/>
    </location>
</feature>
<dbReference type="GO" id="GO:0070274">
    <property type="term" value="C:RES complex"/>
    <property type="evidence" value="ECO:0007669"/>
    <property type="project" value="TreeGrafter"/>
</dbReference>
<comment type="caution">
    <text evidence="4">The sequence shown here is derived from an EMBL/GenBank/DDBJ whole genome shotgun (WGS) entry which is preliminary data.</text>
</comment>
<evidence type="ECO:0000313" key="4">
    <source>
        <dbReference type="EMBL" id="CAD6187650.1"/>
    </source>
</evidence>
<dbReference type="Proteomes" id="UP000835052">
    <property type="component" value="Unassembled WGS sequence"/>
</dbReference>
<gene>
    <name evidence="4" type="ORF">CAUJ_LOCUS3569</name>
</gene>
<dbReference type="GO" id="GO:0003723">
    <property type="term" value="F:RNA binding"/>
    <property type="evidence" value="ECO:0007669"/>
    <property type="project" value="TreeGrafter"/>
</dbReference>
<feature type="compositionally biased region" description="Basic and acidic residues" evidence="3">
    <location>
        <begin position="277"/>
        <end position="292"/>
    </location>
</feature>
<keyword evidence="5" id="KW-1185">Reference proteome</keyword>
<evidence type="ECO:0000256" key="2">
    <source>
        <dbReference type="ARBA" id="ARBA00014454"/>
    </source>
</evidence>
<dbReference type="AlphaFoldDB" id="A0A8S1H2Q0"/>
<evidence type="ECO:0000256" key="3">
    <source>
        <dbReference type="SAM" id="MobiDB-lite"/>
    </source>
</evidence>
<dbReference type="EMBL" id="CAJGYM010000007">
    <property type="protein sequence ID" value="CAD6187650.1"/>
    <property type="molecule type" value="Genomic_DNA"/>
</dbReference>
<feature type="compositionally biased region" description="Basic and acidic residues" evidence="3">
    <location>
        <begin position="342"/>
        <end position="362"/>
    </location>
</feature>
<accession>A0A8S1H2Q0</accession>
<dbReference type="GO" id="GO:0005684">
    <property type="term" value="C:U2-type spliceosomal complex"/>
    <property type="evidence" value="ECO:0007669"/>
    <property type="project" value="TreeGrafter"/>
</dbReference>
<organism evidence="4 5">
    <name type="scientific">Caenorhabditis auriculariae</name>
    <dbReference type="NCBI Taxonomy" id="2777116"/>
    <lineage>
        <taxon>Eukaryota</taxon>
        <taxon>Metazoa</taxon>
        <taxon>Ecdysozoa</taxon>
        <taxon>Nematoda</taxon>
        <taxon>Chromadorea</taxon>
        <taxon>Rhabditida</taxon>
        <taxon>Rhabditina</taxon>
        <taxon>Rhabditomorpha</taxon>
        <taxon>Rhabditoidea</taxon>
        <taxon>Rhabditidae</taxon>
        <taxon>Peloderinae</taxon>
        <taxon>Caenorhabditis</taxon>
    </lineage>
</organism>
<name>A0A8S1H2Q0_9PELO</name>
<feature type="region of interest" description="Disordered" evidence="3">
    <location>
        <begin position="98"/>
        <end position="310"/>
    </location>
</feature>
<dbReference type="GO" id="GO:0000398">
    <property type="term" value="P:mRNA splicing, via spliceosome"/>
    <property type="evidence" value="ECO:0007669"/>
    <property type="project" value="TreeGrafter"/>
</dbReference>
<dbReference type="InterPro" id="IPR051112">
    <property type="entry name" value="CWC26_splicing_factor"/>
</dbReference>
<evidence type="ECO:0000313" key="5">
    <source>
        <dbReference type="Proteomes" id="UP000835052"/>
    </source>
</evidence>
<dbReference type="PANTHER" id="PTHR31809">
    <property type="entry name" value="BUD13 HOMOLOG"/>
    <property type="match status" value="1"/>
</dbReference>